<protein>
    <submittedName>
        <fullName evidence="1">DUF4393 domain-containing protein</fullName>
    </submittedName>
</protein>
<proteinExistence type="predicted"/>
<dbReference type="OrthoDB" id="7061144at2"/>
<dbReference type="Gene3D" id="3.30.110.190">
    <property type="match status" value="1"/>
</dbReference>
<dbReference type="AlphaFoldDB" id="A0A4Q7J4Z4"/>
<gene>
    <name evidence="1" type="ORF">EWH70_22585</name>
</gene>
<dbReference type="InterPro" id="IPR025506">
    <property type="entry name" value="Abi_alpha"/>
</dbReference>
<dbReference type="Pfam" id="PF14337">
    <property type="entry name" value="Abi_alpha"/>
    <property type="match status" value="1"/>
</dbReference>
<dbReference type="Proteomes" id="UP000292003">
    <property type="component" value="Unassembled WGS sequence"/>
</dbReference>
<sequence length="240" mass="25730">MSLGRRLPGAEVAERSLRSLERAAMSELRRRLEAVDDPYLAALSAASAMQQHTDNGRVTTAEAGRYEVRDAVAVVPAGQGAAEPLRAAMAELLNRSIGLAADRAREYLYAIILRQLTPDEARILAALADGAPYPVLDVTERTNLGGAGRTVLRNASTVGKAAGVTLLDQAPHYVTRLVGLGLADIEGEIGSLETQYEILMTDNVVRAAEASVKRARFVRRSLRISTLGAQFWQACDPAGH</sequence>
<keyword evidence="2" id="KW-1185">Reference proteome</keyword>
<comment type="caution">
    <text evidence="1">The sequence shown here is derived from an EMBL/GenBank/DDBJ whole genome shotgun (WGS) entry which is preliminary data.</text>
</comment>
<reference evidence="1 2" key="1">
    <citation type="submission" date="2019-02" db="EMBL/GenBank/DDBJ databases">
        <title>Draft genome sequence of Amycolatopsis sp. 8-3EHSu isolated from roots of Suaeda maritima.</title>
        <authorList>
            <person name="Duangmal K."/>
            <person name="Chantavorakit T."/>
        </authorList>
    </citation>
    <scope>NUCLEOTIDE SEQUENCE [LARGE SCALE GENOMIC DNA]</scope>
    <source>
        <strain evidence="1 2">8-3EHSu</strain>
    </source>
</reference>
<evidence type="ECO:0000313" key="1">
    <source>
        <dbReference type="EMBL" id="RZQ61878.1"/>
    </source>
</evidence>
<organism evidence="1 2">
    <name type="scientific">Amycolatopsis suaedae</name>
    <dbReference type="NCBI Taxonomy" id="2510978"/>
    <lineage>
        <taxon>Bacteria</taxon>
        <taxon>Bacillati</taxon>
        <taxon>Actinomycetota</taxon>
        <taxon>Actinomycetes</taxon>
        <taxon>Pseudonocardiales</taxon>
        <taxon>Pseudonocardiaceae</taxon>
        <taxon>Amycolatopsis</taxon>
    </lineage>
</organism>
<dbReference type="RefSeq" id="WP_130477611.1">
    <property type="nucleotide sequence ID" value="NZ_SFCC01000011.1"/>
</dbReference>
<dbReference type="EMBL" id="SFCC01000011">
    <property type="protein sequence ID" value="RZQ61878.1"/>
    <property type="molecule type" value="Genomic_DNA"/>
</dbReference>
<name>A0A4Q7J4Z4_9PSEU</name>
<evidence type="ECO:0000313" key="2">
    <source>
        <dbReference type="Proteomes" id="UP000292003"/>
    </source>
</evidence>
<accession>A0A4Q7J4Z4</accession>